<keyword evidence="3 8" id="KW-0812">Transmembrane</keyword>
<keyword evidence="6 10" id="KW-0472">Membrane</keyword>
<dbReference type="GO" id="GO:0015271">
    <property type="term" value="F:outward rectifier potassium channel activity"/>
    <property type="evidence" value="ECO:0007669"/>
    <property type="project" value="TreeGrafter"/>
</dbReference>
<proteinExistence type="inferred from homology"/>
<evidence type="ECO:0000256" key="4">
    <source>
        <dbReference type="ARBA" id="ARBA00022989"/>
    </source>
</evidence>
<dbReference type="GO" id="GO:0030007">
    <property type="term" value="P:intracellular potassium ion homeostasis"/>
    <property type="evidence" value="ECO:0007669"/>
    <property type="project" value="EnsemblFungi"/>
</dbReference>
<evidence type="ECO:0000256" key="9">
    <source>
        <dbReference type="SAM" id="MobiDB-lite"/>
    </source>
</evidence>
<feature type="transmembrane region" description="Helical" evidence="10">
    <location>
        <begin position="43"/>
        <end position="64"/>
    </location>
</feature>
<dbReference type="Proteomes" id="UP000005666">
    <property type="component" value="Chromosome 9"/>
</dbReference>
<dbReference type="Gene3D" id="1.10.287.70">
    <property type="match status" value="2"/>
</dbReference>
<evidence type="ECO:0000256" key="2">
    <source>
        <dbReference type="ARBA" id="ARBA00022448"/>
    </source>
</evidence>
<feature type="domain" description="Potassium channel" evidence="11">
    <location>
        <begin position="351"/>
        <end position="422"/>
    </location>
</feature>
<evidence type="ECO:0000256" key="10">
    <source>
        <dbReference type="SAM" id="Phobius"/>
    </source>
</evidence>
<name>G8BXH2_TETPH</name>
<keyword evidence="2 8" id="KW-0813">Transport</keyword>
<dbReference type="EMBL" id="HE612864">
    <property type="protein sequence ID" value="CCE64600.1"/>
    <property type="molecule type" value="Genomic_DNA"/>
</dbReference>
<dbReference type="GO" id="GO:0005886">
    <property type="term" value="C:plasma membrane"/>
    <property type="evidence" value="ECO:0007669"/>
    <property type="project" value="EnsemblFungi"/>
</dbReference>
<dbReference type="STRING" id="1071381.G8BXH2"/>
<feature type="transmembrane region" description="Helical" evidence="10">
    <location>
        <begin position="370"/>
        <end position="387"/>
    </location>
</feature>
<evidence type="ECO:0000256" key="7">
    <source>
        <dbReference type="ARBA" id="ARBA00023303"/>
    </source>
</evidence>
<dbReference type="InterPro" id="IPR013099">
    <property type="entry name" value="K_chnl_dom"/>
</dbReference>
<feature type="transmembrane region" description="Helical" evidence="10">
    <location>
        <begin position="209"/>
        <end position="233"/>
    </location>
</feature>
<evidence type="ECO:0000256" key="1">
    <source>
        <dbReference type="ARBA" id="ARBA00004141"/>
    </source>
</evidence>
<evidence type="ECO:0000256" key="8">
    <source>
        <dbReference type="RuleBase" id="RU003857"/>
    </source>
</evidence>
<evidence type="ECO:0000256" key="3">
    <source>
        <dbReference type="ARBA" id="ARBA00022692"/>
    </source>
</evidence>
<feature type="domain" description="Potassium channel" evidence="11">
    <location>
        <begin position="216"/>
        <end position="287"/>
    </location>
</feature>
<dbReference type="GO" id="GO:0022841">
    <property type="term" value="F:potassium ion leak channel activity"/>
    <property type="evidence" value="ECO:0007669"/>
    <property type="project" value="TreeGrafter"/>
</dbReference>
<keyword evidence="7 8" id="KW-0407">Ion channel</keyword>
<keyword evidence="13" id="KW-1185">Reference proteome</keyword>
<dbReference type="AlphaFoldDB" id="G8BXH2"/>
<feature type="compositionally biased region" description="Polar residues" evidence="9">
    <location>
        <begin position="506"/>
        <end position="527"/>
    </location>
</feature>
<accession>G8BXH2</accession>
<dbReference type="GO" id="GO:0030322">
    <property type="term" value="P:stabilization of membrane potential"/>
    <property type="evidence" value="ECO:0007669"/>
    <property type="project" value="TreeGrafter"/>
</dbReference>
<evidence type="ECO:0000259" key="11">
    <source>
        <dbReference type="Pfam" id="PF07885"/>
    </source>
</evidence>
<evidence type="ECO:0000313" key="13">
    <source>
        <dbReference type="Proteomes" id="UP000005666"/>
    </source>
</evidence>
<keyword evidence="5 8" id="KW-0406">Ion transport</keyword>
<feature type="region of interest" description="Disordered" evidence="9">
    <location>
        <begin position="670"/>
        <end position="689"/>
    </location>
</feature>
<evidence type="ECO:0000256" key="6">
    <source>
        <dbReference type="ARBA" id="ARBA00023136"/>
    </source>
</evidence>
<feature type="transmembrane region" description="Helical" evidence="10">
    <location>
        <begin position="259"/>
        <end position="281"/>
    </location>
</feature>
<dbReference type="HOGENOM" id="CLU_013394_2_0_1"/>
<dbReference type="PRINTS" id="PR01333">
    <property type="entry name" value="2POREKCHANEL"/>
</dbReference>
<evidence type="ECO:0000256" key="5">
    <source>
        <dbReference type="ARBA" id="ARBA00023065"/>
    </source>
</evidence>
<dbReference type="OrthoDB" id="297496at2759"/>
<dbReference type="SUPFAM" id="SSF81324">
    <property type="entry name" value="Voltage-gated potassium channels"/>
    <property type="match status" value="2"/>
</dbReference>
<dbReference type="RefSeq" id="XP_003687034.1">
    <property type="nucleotide sequence ID" value="XM_003686986.1"/>
</dbReference>
<dbReference type="PANTHER" id="PTHR11003:SF342">
    <property type="entry name" value="OUTWARD-RECTIFIER POTASSIUM CHANNEL TOK1"/>
    <property type="match status" value="1"/>
</dbReference>
<sequence length="702" mass="79543">MDHNDTEKYKFDYRSVDPSLKEALEFRSERVDIINANPDSKTFVLWFIISCYFPVITACMGPIANALSVACAVEKWREKWEIVDGSYVSYELDDPAVIFTLNIISFVIGICSNGVLILHFAQKVSYQTSQIINITGWTVSGLLLLVDVVVSSIRYTYRYDYHLNIGFWFAVITCALYFCCALVLSLHYVGYKLRKYPARFNLVKNERAVMVFTVLFSIWLIWGAGLFSGLLHINYCTAMYFSVVSLLTVGLGDILPKTVAAKIMILVFSLSGVLLLGLIIVMTRDIIQGSIGPIFYFHRLEESRIILTKKIHNKELTVNSTKDAFRHMNRLRKQSKRKQVLFSLLLTICIFITFWLLGAVVFMFAESWSYFNSLYFCFLCLLTIGYGDFAPSTGAGRAFFVIWAILAVPLMSAIISTVGDTLFTLAQKLDFTLGKRIFHQDLKALVISNTYSNSKSILRFKTGELFTATNLSDVLLEEIDDDNDNSNEDIVDGSGSGNSLNSNVSKAENNSLTNQGSQQNSNTTSDSCALSIKPKTHFIPYHNIENPNLNSDRVVILTQEETHDRLLKLQELLRHFSDIHNNRVNDHNCRLSYNDWKAIAEENLLDTQDCLPQDTSGQLHIDPMFWVSSNTPLRFPIDESRFAMSKLFRKMVSLTNELIDSENCKIENDKSCNSSSIESSPISTNDDTFNSTHENNIEMVLI</sequence>
<feature type="region of interest" description="Disordered" evidence="9">
    <location>
        <begin position="483"/>
        <end position="527"/>
    </location>
</feature>
<feature type="transmembrane region" description="Helical" evidence="10">
    <location>
        <begin position="165"/>
        <end position="189"/>
    </location>
</feature>
<dbReference type="PANTHER" id="PTHR11003">
    <property type="entry name" value="POTASSIUM CHANNEL, SUBFAMILY K"/>
    <property type="match status" value="1"/>
</dbReference>
<reference evidence="12 13" key="1">
    <citation type="journal article" date="2011" name="Proc. Natl. Acad. Sci. U.S.A.">
        <title>Evolutionary erosion of yeast sex chromosomes by mating-type switching accidents.</title>
        <authorList>
            <person name="Gordon J.L."/>
            <person name="Armisen D."/>
            <person name="Proux-Wera E."/>
            <person name="Oheigeartaigh S.S."/>
            <person name="Byrne K.P."/>
            <person name="Wolfe K.H."/>
        </authorList>
    </citation>
    <scope>NUCLEOTIDE SEQUENCE [LARGE SCALE GENOMIC DNA]</scope>
    <source>
        <strain evidence="13">ATCC 24235 / CBS 4417 / NBRC 1672 / NRRL Y-8282 / UCD 70-5</strain>
    </source>
</reference>
<feature type="transmembrane region" description="Helical" evidence="10">
    <location>
        <begin position="399"/>
        <end position="419"/>
    </location>
</feature>
<dbReference type="KEGG" id="tpf:TPHA_0I00940"/>
<feature type="transmembrane region" description="Helical" evidence="10">
    <location>
        <begin position="131"/>
        <end position="153"/>
    </location>
</feature>
<protein>
    <recommendedName>
        <fullName evidence="11">Potassium channel domain-containing protein</fullName>
    </recommendedName>
</protein>
<feature type="compositionally biased region" description="Low complexity" evidence="9">
    <location>
        <begin position="671"/>
        <end position="683"/>
    </location>
</feature>
<dbReference type="GeneID" id="11534326"/>
<organism evidence="12 13">
    <name type="scientific">Tetrapisispora phaffii (strain ATCC 24235 / CBS 4417 / NBRC 1672 / NRRL Y-8282 / UCD 70-5)</name>
    <name type="common">Yeast</name>
    <name type="synonym">Fabospora phaffii</name>
    <dbReference type="NCBI Taxonomy" id="1071381"/>
    <lineage>
        <taxon>Eukaryota</taxon>
        <taxon>Fungi</taxon>
        <taxon>Dikarya</taxon>
        <taxon>Ascomycota</taxon>
        <taxon>Saccharomycotina</taxon>
        <taxon>Saccharomycetes</taxon>
        <taxon>Saccharomycetales</taxon>
        <taxon>Saccharomycetaceae</taxon>
        <taxon>Tetrapisispora</taxon>
    </lineage>
</organism>
<dbReference type="Pfam" id="PF07885">
    <property type="entry name" value="Ion_trans_2"/>
    <property type="match status" value="2"/>
</dbReference>
<feature type="transmembrane region" description="Helical" evidence="10">
    <location>
        <begin position="340"/>
        <end position="364"/>
    </location>
</feature>
<evidence type="ECO:0000313" key="12">
    <source>
        <dbReference type="EMBL" id="CCE64600.1"/>
    </source>
</evidence>
<feature type="transmembrane region" description="Helical" evidence="10">
    <location>
        <begin position="96"/>
        <end position="119"/>
    </location>
</feature>
<gene>
    <name evidence="12" type="primary">TPHA0I00940</name>
    <name evidence="12" type="ordered locus">TPHA_0I00940</name>
</gene>
<comment type="similarity">
    <text evidence="8">Belongs to the two pore domain potassium channel (TC 1.A.1.8) family.</text>
</comment>
<dbReference type="eggNOG" id="KOG1418">
    <property type="taxonomic scope" value="Eukaryota"/>
</dbReference>
<keyword evidence="4 10" id="KW-1133">Transmembrane helix</keyword>
<comment type="subcellular location">
    <subcellularLocation>
        <location evidence="1">Membrane</location>
        <topology evidence="1">Multi-pass membrane protein</topology>
    </subcellularLocation>
</comment>
<dbReference type="InterPro" id="IPR003280">
    <property type="entry name" value="2pore_dom_K_chnl"/>
</dbReference>